<dbReference type="EMBL" id="ARQD01000004">
    <property type="protein sequence ID" value="KIX84972.1"/>
    <property type="molecule type" value="Genomic_DNA"/>
</dbReference>
<name>A0A0D2K3U5_9BACT</name>
<dbReference type="NCBIfam" id="TIGR01382">
    <property type="entry name" value="PfpI"/>
    <property type="match status" value="1"/>
</dbReference>
<dbReference type="eggNOG" id="COG0693">
    <property type="taxonomic scope" value="Bacteria"/>
</dbReference>
<comment type="similarity">
    <text evidence="1">Belongs to the peptidase C56 family.</text>
</comment>
<accession>A0A0D2K3U5</accession>
<evidence type="ECO:0000313" key="4">
    <source>
        <dbReference type="Proteomes" id="UP000032214"/>
    </source>
</evidence>
<dbReference type="Proteomes" id="UP000032214">
    <property type="component" value="Unassembled WGS sequence"/>
</dbReference>
<dbReference type="Pfam" id="PF01965">
    <property type="entry name" value="DJ-1_PfpI"/>
    <property type="match status" value="1"/>
</dbReference>
<organism evidence="3 4">
    <name type="scientific">candidate division TM6 bacterium JCVI TM6SC1</name>
    <dbReference type="NCBI Taxonomy" id="1306947"/>
    <lineage>
        <taxon>Bacteria</taxon>
        <taxon>Candidatus Babelota</taxon>
        <taxon>Vermiphilus</taxon>
    </lineage>
</organism>
<dbReference type="SUPFAM" id="SSF52317">
    <property type="entry name" value="Class I glutamine amidotransferase-like"/>
    <property type="match status" value="1"/>
</dbReference>
<protein>
    <submittedName>
        <fullName evidence="3">Glutamine amidotransferase</fullName>
    </submittedName>
</protein>
<dbReference type="PROSITE" id="PS51276">
    <property type="entry name" value="PEPTIDASE_C56_PFPI"/>
    <property type="match status" value="1"/>
</dbReference>
<gene>
    <name evidence="3" type="ORF">J120_04515</name>
</gene>
<dbReference type="InterPro" id="IPR006286">
    <property type="entry name" value="C56_PfpI-like"/>
</dbReference>
<dbReference type="AlphaFoldDB" id="A0A0D2K3U5"/>
<dbReference type="PANTHER" id="PTHR42733:SF12">
    <property type="entry name" value="PROTEINASE"/>
    <property type="match status" value="1"/>
</dbReference>
<evidence type="ECO:0000256" key="1">
    <source>
        <dbReference type="ARBA" id="ARBA00008542"/>
    </source>
</evidence>
<dbReference type="InterPro" id="IPR029062">
    <property type="entry name" value="Class_I_gatase-like"/>
</dbReference>
<dbReference type="GO" id="GO:0016740">
    <property type="term" value="F:transferase activity"/>
    <property type="evidence" value="ECO:0007669"/>
    <property type="project" value="UniProtKB-KW"/>
</dbReference>
<evidence type="ECO:0000313" key="3">
    <source>
        <dbReference type="EMBL" id="KIX84972.1"/>
    </source>
</evidence>
<dbReference type="CDD" id="cd03134">
    <property type="entry name" value="GATase1_PfpI_like"/>
    <property type="match status" value="1"/>
</dbReference>
<sequence length="186" mass="20396">MFGLFKDDTLSGIKVALLATEGFEQSELVEPKKALEYAGAKVDIISLQAGTIKGWKNKNWGDDVTVDLVVTEANPEDYHGLLLPGGVMNPDILRADEHAVEFVKHFVDSNKPIAAICHGPWTLINAHGVNRKTVTSWPSLKQDLINAGAAWVDQQVVQDGKLITSRKPDDLPAFNKTFIELLSAHK</sequence>
<keyword evidence="3" id="KW-0808">Transferase</keyword>
<comment type="caution">
    <text evidence="3">The sequence shown here is derived from an EMBL/GenBank/DDBJ whole genome shotgun (WGS) entry which is preliminary data.</text>
</comment>
<dbReference type="STRING" id="1306947.J120_04515"/>
<feature type="domain" description="DJ-1/PfpI" evidence="2">
    <location>
        <begin position="14"/>
        <end position="180"/>
    </location>
</feature>
<dbReference type="PANTHER" id="PTHR42733">
    <property type="entry name" value="DJ-1 PROTEIN"/>
    <property type="match status" value="1"/>
</dbReference>
<dbReference type="Gene3D" id="3.40.50.880">
    <property type="match status" value="1"/>
</dbReference>
<keyword evidence="4" id="KW-1185">Reference proteome</keyword>
<proteinExistence type="inferred from homology"/>
<evidence type="ECO:0000259" key="2">
    <source>
        <dbReference type="Pfam" id="PF01965"/>
    </source>
</evidence>
<keyword evidence="3" id="KW-0315">Glutamine amidotransferase</keyword>
<reference evidence="3 4" key="1">
    <citation type="journal article" date="2013" name="Proc. Natl. Acad. Sci. U.S.A.">
        <title>Candidate phylum TM6 genome recovered from a hospital sink biofilm provides genomic insights into this uncultivated phylum.</title>
        <authorList>
            <person name="McLean J.S."/>
            <person name="Lombardo M.J."/>
            <person name="Badger J.H."/>
            <person name="Edlund A."/>
            <person name="Novotny M."/>
            <person name="Yee-Greenbaum J."/>
            <person name="Vyahhi N."/>
            <person name="Hall A.P."/>
            <person name="Yang Y."/>
            <person name="Dupont C.L."/>
            <person name="Ziegler M.G."/>
            <person name="Chitsaz H."/>
            <person name="Allen A.E."/>
            <person name="Yooseph S."/>
            <person name="Tesler G."/>
            <person name="Pevzner P.A."/>
            <person name="Friedman R.M."/>
            <person name="Nealson K.H."/>
            <person name="Venter J.C."/>
            <person name="Lasken R.S."/>
        </authorList>
    </citation>
    <scope>NUCLEOTIDE SEQUENCE [LARGE SCALE GENOMIC DNA]</scope>
    <source>
        <strain evidence="3 4">TM6SC1</strain>
    </source>
</reference>
<dbReference type="InterPro" id="IPR002818">
    <property type="entry name" value="DJ-1/PfpI"/>
</dbReference>